<proteinExistence type="inferred from homology"/>
<comment type="caution">
    <text evidence="3">The sequence shown here is derived from an EMBL/GenBank/DDBJ whole genome shotgun (WGS) entry which is preliminary data.</text>
</comment>
<dbReference type="SUPFAM" id="SSF56112">
    <property type="entry name" value="Protein kinase-like (PK-like)"/>
    <property type="match status" value="1"/>
</dbReference>
<evidence type="ECO:0000313" key="3">
    <source>
        <dbReference type="EMBL" id="GMK56670.1"/>
    </source>
</evidence>
<dbReference type="Pfam" id="PF03109">
    <property type="entry name" value="ABC1"/>
    <property type="match status" value="1"/>
</dbReference>
<accession>A0AAD3TTM3</accession>
<reference evidence="3" key="1">
    <citation type="journal article" date="2023" name="BMC Genomics">
        <title>Chromosome-level genome assemblies of Cutaneotrichosporon spp. (Trichosporonales, Basidiomycota) reveal imbalanced evolution between nucleotide sequences and chromosome synteny.</title>
        <authorList>
            <person name="Kobayashi Y."/>
            <person name="Kayamori A."/>
            <person name="Aoki K."/>
            <person name="Shiwa Y."/>
            <person name="Matsutani M."/>
            <person name="Fujita N."/>
            <person name="Sugita T."/>
            <person name="Iwasaki W."/>
            <person name="Tanaka N."/>
            <person name="Takashima M."/>
        </authorList>
    </citation>
    <scope>NUCLEOTIDE SEQUENCE</scope>
    <source>
        <strain evidence="3">HIS016</strain>
    </source>
</reference>
<dbReference type="InterPro" id="IPR051130">
    <property type="entry name" value="Mito_struct-func_regulator"/>
</dbReference>
<comment type="similarity">
    <text evidence="1">Belongs to the protein kinase superfamily. ADCK protein kinase family.</text>
</comment>
<dbReference type="PANTHER" id="PTHR43173:SF37">
    <property type="entry name" value="ABC1 FAMILY PROTEIN C10F6.14C"/>
    <property type="match status" value="1"/>
</dbReference>
<evidence type="ECO:0000313" key="4">
    <source>
        <dbReference type="Proteomes" id="UP001222932"/>
    </source>
</evidence>
<dbReference type="EMBL" id="BTCM01000003">
    <property type="protein sequence ID" value="GMK56670.1"/>
    <property type="molecule type" value="Genomic_DNA"/>
</dbReference>
<dbReference type="InterPro" id="IPR004147">
    <property type="entry name" value="ABC1_dom"/>
</dbReference>
<keyword evidence="4" id="KW-1185">Reference proteome</keyword>
<dbReference type="InterPro" id="IPR011009">
    <property type="entry name" value="Kinase-like_dom_sf"/>
</dbReference>
<protein>
    <recommendedName>
        <fullName evidence="2">ABC1 atypical kinase-like domain-containing protein</fullName>
    </recommendedName>
</protein>
<evidence type="ECO:0000256" key="1">
    <source>
        <dbReference type="ARBA" id="ARBA00009670"/>
    </source>
</evidence>
<dbReference type="AlphaFoldDB" id="A0AAD3TTM3"/>
<reference evidence="3" key="2">
    <citation type="submission" date="2023-06" db="EMBL/GenBank/DDBJ databases">
        <authorList>
            <person name="Kobayashi Y."/>
            <person name="Kayamori A."/>
            <person name="Aoki K."/>
            <person name="Shiwa Y."/>
            <person name="Fujita N."/>
            <person name="Sugita T."/>
            <person name="Iwasaki W."/>
            <person name="Tanaka N."/>
            <person name="Takashima M."/>
        </authorList>
    </citation>
    <scope>NUCLEOTIDE SEQUENCE</scope>
    <source>
        <strain evidence="3">HIS016</strain>
    </source>
</reference>
<feature type="domain" description="ABC1 atypical kinase-like" evidence="2">
    <location>
        <begin position="134"/>
        <end position="391"/>
    </location>
</feature>
<dbReference type="Proteomes" id="UP001222932">
    <property type="component" value="Unassembled WGS sequence"/>
</dbReference>
<dbReference type="InterPro" id="IPR045307">
    <property type="entry name" value="ADCK1_dom"/>
</dbReference>
<dbReference type="PANTHER" id="PTHR43173">
    <property type="entry name" value="ABC1 FAMILY PROTEIN"/>
    <property type="match status" value="1"/>
</dbReference>
<gene>
    <name evidence="3" type="ORF">CspeluHIS016_0305100</name>
</gene>
<dbReference type="CDD" id="cd13969">
    <property type="entry name" value="ADCK1-like"/>
    <property type="match status" value="1"/>
</dbReference>
<evidence type="ECO:0000259" key="2">
    <source>
        <dbReference type="Pfam" id="PF03109"/>
    </source>
</evidence>
<sequence length="571" mass="65085">MRPRPIPIRLLHTSVSRYPRCTHSTPSTRRVVRRARWRAVAAAALAAGGAYLYDREFNASALSRSLRTGYIGLLYKINFSPAKADKIEGLHERVAKRLRWVVDTNQGMYLKLGQAIGLQAALLPKPYREAFTHVFDKAPSVPYAEVVRVFRDDLGLDPLDIFDEFSAEPLASASIAQVHKAKLRPEFGDPDQLVAVKVQKPAIRKQMDWDLFSYRTLMWLAQKAFDLPLYFVADYVSAQMRLETNFLHEAANARRCAELLAATPELCDDIYVPKVYGRAEGYPESDRVLVMEWVDGCRLNDKAQILAWGLDLRHVMDLAVNLNGAMTFTWGFLHSDPHPGNLLVRPHPTKKGRPQLIVLDHGLYITLGRRFREEYATLWRSLFVLDIPAIERISKAWGLGIDPNMFASAIFLKPTHLKAGTAKAPLVPKTEYELQMEVKAQFKALLESEQLIPRELIFVGRCQRMLQANNQLLGSPSERINITARWAARGYAEFAGSRSLADIGPTRWLRDRFDALVFRLTLWAIDWAFWWTSVRKRFGSGGWEDRIQEQMERMAREEFGIEIDGNTAFLG</sequence>
<name>A0AAD3TTM3_9TREE</name>
<organism evidence="3 4">
    <name type="scientific">Cutaneotrichosporon spelunceum</name>
    <dbReference type="NCBI Taxonomy" id="1672016"/>
    <lineage>
        <taxon>Eukaryota</taxon>
        <taxon>Fungi</taxon>
        <taxon>Dikarya</taxon>
        <taxon>Basidiomycota</taxon>
        <taxon>Agaricomycotina</taxon>
        <taxon>Tremellomycetes</taxon>
        <taxon>Trichosporonales</taxon>
        <taxon>Trichosporonaceae</taxon>
        <taxon>Cutaneotrichosporon</taxon>
    </lineage>
</organism>